<dbReference type="Proteomes" id="UP000092462">
    <property type="component" value="Unassembled WGS sequence"/>
</dbReference>
<feature type="signal peptide" evidence="2">
    <location>
        <begin position="1"/>
        <end position="21"/>
    </location>
</feature>
<reference evidence="4" key="1">
    <citation type="submission" date="2022-08" db="UniProtKB">
        <authorList>
            <consortium name="EnsemblMetazoa"/>
        </authorList>
    </citation>
    <scope>IDENTIFICATION</scope>
    <source>
        <strain evidence="4">Israel</strain>
    </source>
</reference>
<evidence type="ECO:0000256" key="2">
    <source>
        <dbReference type="SAM" id="SignalP"/>
    </source>
</evidence>
<dbReference type="Pfam" id="PF03103">
    <property type="entry name" value="DUF243"/>
    <property type="match status" value="1"/>
</dbReference>
<evidence type="ECO:0000313" key="5">
    <source>
        <dbReference type="Proteomes" id="UP000092462"/>
    </source>
</evidence>
<dbReference type="GO" id="GO:0062129">
    <property type="term" value="C:chitin-based extracellular matrix"/>
    <property type="evidence" value="ECO:0007669"/>
    <property type="project" value="TreeGrafter"/>
</dbReference>
<evidence type="ECO:0000256" key="1">
    <source>
        <dbReference type="SAM" id="MobiDB-lite"/>
    </source>
</evidence>
<sequence length="215" mass="23886">MKDLLKSMFVLFLGTLAVTLARPEPPRGRFLIPPPPQLSRQQALPQETYGAPSTEPPAKQYGPPPQQYGPPAQEYGPPAQEYGPPAQEYGPPAQQYGPPPPDKIISKNIYIHVPPEEPAELTPSQRIEVPTPKKHYKVIFIKAPTPPTPTAPIIAPQIQDEHKTLVYVLVKKPEPQPQVVVPPPVPTEPSKPEVYFIKYKQDPIPAKQYGPPRNF</sequence>
<dbReference type="EMBL" id="AJVK01013136">
    <property type="status" value="NOT_ANNOTATED_CDS"/>
    <property type="molecule type" value="Genomic_DNA"/>
</dbReference>
<keyword evidence="5" id="KW-1185">Reference proteome</keyword>
<dbReference type="SMART" id="SM00690">
    <property type="entry name" value="DM5"/>
    <property type="match status" value="1"/>
</dbReference>
<organism evidence="4 5">
    <name type="scientific">Phlebotomus papatasi</name>
    <name type="common">Sandfly</name>
    <dbReference type="NCBI Taxonomy" id="29031"/>
    <lineage>
        <taxon>Eukaryota</taxon>
        <taxon>Metazoa</taxon>
        <taxon>Ecdysozoa</taxon>
        <taxon>Arthropoda</taxon>
        <taxon>Hexapoda</taxon>
        <taxon>Insecta</taxon>
        <taxon>Pterygota</taxon>
        <taxon>Neoptera</taxon>
        <taxon>Endopterygota</taxon>
        <taxon>Diptera</taxon>
        <taxon>Nematocera</taxon>
        <taxon>Psychodoidea</taxon>
        <taxon>Psychodidae</taxon>
        <taxon>Phlebotomus</taxon>
        <taxon>Phlebotomus</taxon>
    </lineage>
</organism>
<dbReference type="VEuPathDB" id="VectorBase:PPAI004510"/>
<dbReference type="PANTHER" id="PTHR31927:SF13">
    <property type="entry name" value="TWEEDLEBETA"/>
    <property type="match status" value="1"/>
</dbReference>
<accession>A0A1B0DA05</accession>
<dbReference type="EnsemblMetazoa" id="PPAI004510-RA">
    <property type="protein sequence ID" value="PPAI004510-PA"/>
    <property type="gene ID" value="PPAI004510"/>
</dbReference>
<keyword evidence="2" id="KW-0732">Signal</keyword>
<dbReference type="PANTHER" id="PTHR31927">
    <property type="entry name" value="FI07246P-RELATED-RELATED"/>
    <property type="match status" value="1"/>
</dbReference>
<name>A0A1B0DA05_PHLPP</name>
<evidence type="ECO:0000313" key="4">
    <source>
        <dbReference type="EnsemblMetazoa" id="PPAI004510-PA"/>
    </source>
</evidence>
<proteinExistence type="predicted"/>
<feature type="compositionally biased region" description="Low complexity" evidence="1">
    <location>
        <begin position="69"/>
        <end position="81"/>
    </location>
</feature>
<dbReference type="AlphaFoldDB" id="A0A1B0DA05"/>
<feature type="domain" description="DUF243" evidence="3">
    <location>
        <begin position="103"/>
        <end position="202"/>
    </location>
</feature>
<dbReference type="GO" id="GO:0008010">
    <property type="term" value="F:structural constituent of chitin-based larval cuticle"/>
    <property type="evidence" value="ECO:0007669"/>
    <property type="project" value="TreeGrafter"/>
</dbReference>
<evidence type="ECO:0000259" key="3">
    <source>
        <dbReference type="SMART" id="SM00690"/>
    </source>
</evidence>
<dbReference type="InterPro" id="IPR004145">
    <property type="entry name" value="DUF243"/>
</dbReference>
<feature type="region of interest" description="Disordered" evidence="1">
    <location>
        <begin position="24"/>
        <end position="100"/>
    </location>
</feature>
<dbReference type="GO" id="GO:0040003">
    <property type="term" value="P:chitin-based cuticle development"/>
    <property type="evidence" value="ECO:0007669"/>
    <property type="project" value="TreeGrafter"/>
</dbReference>
<protein>
    <recommendedName>
        <fullName evidence="3">DUF243 domain-containing protein</fullName>
    </recommendedName>
</protein>
<feature type="chain" id="PRO_5043904478" description="DUF243 domain-containing protein" evidence="2">
    <location>
        <begin position="22"/>
        <end position="215"/>
    </location>
</feature>